<protein>
    <submittedName>
        <fullName evidence="2">Os10g0147732 protein</fullName>
    </submittedName>
</protein>
<evidence type="ECO:0000313" key="2">
    <source>
        <dbReference type="EMBL" id="BAT09888.1"/>
    </source>
</evidence>
<reference evidence="2 3" key="3">
    <citation type="journal article" date="2013" name="Rice">
        <title>Improvement of the Oryza sativa Nipponbare reference genome using next generation sequence and optical map data.</title>
        <authorList>
            <person name="Kawahara Y."/>
            <person name="de la Bastide M."/>
            <person name="Hamilton J.P."/>
            <person name="Kanamori H."/>
            <person name="McCombie W.R."/>
            <person name="Ouyang S."/>
            <person name="Schwartz D.C."/>
            <person name="Tanaka T."/>
            <person name="Wu J."/>
            <person name="Zhou S."/>
            <person name="Childs K.L."/>
            <person name="Davidson R.M."/>
            <person name="Lin H."/>
            <person name="Quesada-Ocampo L."/>
            <person name="Vaillancourt B."/>
            <person name="Sakai H."/>
            <person name="Lee S.S."/>
            <person name="Kim J."/>
            <person name="Numa H."/>
            <person name="Itoh T."/>
            <person name="Buell C.R."/>
            <person name="Matsumoto T."/>
        </authorList>
    </citation>
    <scope>NUCLEOTIDE SEQUENCE [LARGE SCALE GENOMIC DNA]</scope>
    <source>
        <strain evidence="3">cv. Nipponbare</strain>
    </source>
</reference>
<reference evidence="2 3" key="2">
    <citation type="journal article" date="2013" name="Plant Cell Physiol.">
        <title>Rice Annotation Project Database (RAP-DB): an integrative and interactive database for rice genomics.</title>
        <authorList>
            <person name="Sakai H."/>
            <person name="Lee S.S."/>
            <person name="Tanaka T."/>
            <person name="Numa H."/>
            <person name="Kim J."/>
            <person name="Kawahara Y."/>
            <person name="Wakimoto H."/>
            <person name="Yang C.C."/>
            <person name="Iwamoto M."/>
            <person name="Abe T."/>
            <person name="Yamada Y."/>
            <person name="Muto A."/>
            <person name="Inokuchi H."/>
            <person name="Ikemura T."/>
            <person name="Matsumoto T."/>
            <person name="Sasaki T."/>
            <person name="Itoh T."/>
        </authorList>
    </citation>
    <scope>NUCLEOTIDE SEQUENCE [LARGE SCALE GENOMIC DNA]</scope>
    <source>
        <strain evidence="3">cv. Nipponbare</strain>
    </source>
</reference>
<dbReference type="EMBL" id="AP014966">
    <property type="protein sequence ID" value="BAT09888.1"/>
    <property type="molecule type" value="Genomic_DNA"/>
</dbReference>
<evidence type="ECO:0000313" key="3">
    <source>
        <dbReference type="Proteomes" id="UP000059680"/>
    </source>
</evidence>
<sequence>MELCLHRWTAAWKAATAVSPFPLSFSCNIAAEVVWAEKAVAGRATTFARALSAARSSGRRCREEEWTRRQLSRVVSRPPSPPPPAARSAFASATSRLGA</sequence>
<proteinExistence type="predicted"/>
<dbReference type="AlphaFoldDB" id="A0A0P0XRP3"/>
<organism evidence="2 3">
    <name type="scientific">Oryza sativa subsp. japonica</name>
    <name type="common">Rice</name>
    <dbReference type="NCBI Taxonomy" id="39947"/>
    <lineage>
        <taxon>Eukaryota</taxon>
        <taxon>Viridiplantae</taxon>
        <taxon>Streptophyta</taxon>
        <taxon>Embryophyta</taxon>
        <taxon>Tracheophyta</taxon>
        <taxon>Spermatophyta</taxon>
        <taxon>Magnoliopsida</taxon>
        <taxon>Liliopsida</taxon>
        <taxon>Poales</taxon>
        <taxon>Poaceae</taxon>
        <taxon>BOP clade</taxon>
        <taxon>Oryzoideae</taxon>
        <taxon>Oryzeae</taxon>
        <taxon>Oryzinae</taxon>
        <taxon>Oryza</taxon>
        <taxon>Oryza sativa</taxon>
    </lineage>
</organism>
<feature type="compositionally biased region" description="Low complexity" evidence="1">
    <location>
        <begin position="86"/>
        <end position="99"/>
    </location>
</feature>
<accession>A0A0P0XRP3</accession>
<dbReference type="SMR" id="A0A0P0XRP3"/>
<feature type="region of interest" description="Disordered" evidence="1">
    <location>
        <begin position="62"/>
        <end position="99"/>
    </location>
</feature>
<dbReference type="PaxDb" id="39947-A0A0P0XRP3"/>
<reference evidence="3" key="1">
    <citation type="journal article" date="2005" name="Nature">
        <title>The map-based sequence of the rice genome.</title>
        <authorList>
            <consortium name="International rice genome sequencing project (IRGSP)"/>
            <person name="Matsumoto T."/>
            <person name="Wu J."/>
            <person name="Kanamori H."/>
            <person name="Katayose Y."/>
            <person name="Fujisawa M."/>
            <person name="Namiki N."/>
            <person name="Mizuno H."/>
            <person name="Yamamoto K."/>
            <person name="Antonio B.A."/>
            <person name="Baba T."/>
            <person name="Sakata K."/>
            <person name="Nagamura Y."/>
            <person name="Aoki H."/>
            <person name="Arikawa K."/>
            <person name="Arita K."/>
            <person name="Bito T."/>
            <person name="Chiden Y."/>
            <person name="Fujitsuka N."/>
            <person name="Fukunaka R."/>
            <person name="Hamada M."/>
            <person name="Harada C."/>
            <person name="Hayashi A."/>
            <person name="Hijishita S."/>
            <person name="Honda M."/>
            <person name="Hosokawa S."/>
            <person name="Ichikawa Y."/>
            <person name="Idonuma A."/>
            <person name="Iijima M."/>
            <person name="Ikeda M."/>
            <person name="Ikeno M."/>
            <person name="Ito K."/>
            <person name="Ito S."/>
            <person name="Ito T."/>
            <person name="Ito Y."/>
            <person name="Ito Y."/>
            <person name="Iwabuchi A."/>
            <person name="Kamiya K."/>
            <person name="Karasawa W."/>
            <person name="Kurita K."/>
            <person name="Katagiri S."/>
            <person name="Kikuta A."/>
            <person name="Kobayashi H."/>
            <person name="Kobayashi N."/>
            <person name="Machita K."/>
            <person name="Maehara T."/>
            <person name="Masukawa M."/>
            <person name="Mizubayashi T."/>
            <person name="Mukai Y."/>
            <person name="Nagasaki H."/>
            <person name="Nagata Y."/>
            <person name="Naito S."/>
            <person name="Nakashima M."/>
            <person name="Nakama Y."/>
            <person name="Nakamichi Y."/>
            <person name="Nakamura M."/>
            <person name="Meguro A."/>
            <person name="Negishi M."/>
            <person name="Ohta I."/>
            <person name="Ohta T."/>
            <person name="Okamoto M."/>
            <person name="Ono N."/>
            <person name="Saji S."/>
            <person name="Sakaguchi M."/>
            <person name="Sakai K."/>
            <person name="Shibata M."/>
            <person name="Shimokawa T."/>
            <person name="Song J."/>
            <person name="Takazaki Y."/>
            <person name="Terasawa K."/>
            <person name="Tsugane M."/>
            <person name="Tsuji K."/>
            <person name="Ueda S."/>
            <person name="Waki K."/>
            <person name="Yamagata H."/>
            <person name="Yamamoto M."/>
            <person name="Yamamoto S."/>
            <person name="Yamane H."/>
            <person name="Yoshiki S."/>
            <person name="Yoshihara R."/>
            <person name="Yukawa K."/>
            <person name="Zhong H."/>
            <person name="Yano M."/>
            <person name="Yuan Q."/>
            <person name="Ouyang S."/>
            <person name="Liu J."/>
            <person name="Jones K.M."/>
            <person name="Gansberger K."/>
            <person name="Moffat K."/>
            <person name="Hill J."/>
            <person name="Bera J."/>
            <person name="Fadrosh D."/>
            <person name="Jin S."/>
            <person name="Johri S."/>
            <person name="Kim M."/>
            <person name="Overton L."/>
            <person name="Reardon M."/>
            <person name="Tsitrin T."/>
            <person name="Vuong H."/>
            <person name="Weaver B."/>
            <person name="Ciecko A."/>
            <person name="Tallon L."/>
            <person name="Jackson J."/>
            <person name="Pai G."/>
            <person name="Aken S.V."/>
            <person name="Utterback T."/>
            <person name="Reidmuller S."/>
            <person name="Feldblyum T."/>
            <person name="Hsiao J."/>
            <person name="Zismann V."/>
            <person name="Iobst S."/>
            <person name="de Vazeille A.R."/>
            <person name="Buell C.R."/>
            <person name="Ying K."/>
            <person name="Li Y."/>
            <person name="Lu T."/>
            <person name="Huang Y."/>
            <person name="Zhao Q."/>
            <person name="Feng Q."/>
            <person name="Zhang L."/>
            <person name="Zhu J."/>
            <person name="Weng Q."/>
            <person name="Mu J."/>
            <person name="Lu Y."/>
            <person name="Fan D."/>
            <person name="Liu Y."/>
            <person name="Guan J."/>
            <person name="Zhang Y."/>
            <person name="Yu S."/>
            <person name="Liu X."/>
            <person name="Zhang Y."/>
            <person name="Hong G."/>
            <person name="Han B."/>
            <person name="Choisne N."/>
            <person name="Demange N."/>
            <person name="Orjeda G."/>
            <person name="Samain S."/>
            <person name="Cattolico L."/>
            <person name="Pelletier E."/>
            <person name="Couloux A."/>
            <person name="Segurens B."/>
            <person name="Wincker P."/>
            <person name="D'Hont A."/>
            <person name="Scarpelli C."/>
            <person name="Weissenbach J."/>
            <person name="Salanoubat M."/>
            <person name="Quetier F."/>
            <person name="Yu Y."/>
            <person name="Kim H.R."/>
            <person name="Rambo T."/>
            <person name="Currie J."/>
            <person name="Collura K."/>
            <person name="Luo M."/>
            <person name="Yang T."/>
            <person name="Ammiraju J.S.S."/>
            <person name="Engler F."/>
            <person name="Soderlund C."/>
            <person name="Wing R.A."/>
            <person name="Palmer L.E."/>
            <person name="de la Bastide M."/>
            <person name="Spiegel L."/>
            <person name="Nascimento L."/>
            <person name="Zutavern T."/>
            <person name="O'Shaughnessy A."/>
            <person name="Dike S."/>
            <person name="Dedhia N."/>
            <person name="Preston R."/>
            <person name="Balija V."/>
            <person name="McCombie W.R."/>
            <person name="Chow T."/>
            <person name="Chen H."/>
            <person name="Chung M."/>
            <person name="Chen C."/>
            <person name="Shaw J."/>
            <person name="Wu H."/>
            <person name="Hsiao K."/>
            <person name="Chao Y."/>
            <person name="Chu M."/>
            <person name="Cheng C."/>
            <person name="Hour A."/>
            <person name="Lee P."/>
            <person name="Lin S."/>
            <person name="Lin Y."/>
            <person name="Liou J."/>
            <person name="Liu S."/>
            <person name="Hsing Y."/>
            <person name="Raghuvanshi S."/>
            <person name="Mohanty A."/>
            <person name="Bharti A.K."/>
            <person name="Gaur A."/>
            <person name="Gupta V."/>
            <person name="Kumar D."/>
            <person name="Ravi V."/>
            <person name="Vij S."/>
            <person name="Kapur A."/>
            <person name="Khurana P."/>
            <person name="Khurana P."/>
            <person name="Khurana J.P."/>
            <person name="Tyagi A.K."/>
            <person name="Gaikwad K."/>
            <person name="Singh A."/>
            <person name="Dalal V."/>
            <person name="Srivastava S."/>
            <person name="Dixit A."/>
            <person name="Pal A.K."/>
            <person name="Ghazi I.A."/>
            <person name="Yadav M."/>
            <person name="Pandit A."/>
            <person name="Bhargava A."/>
            <person name="Sureshbabu K."/>
            <person name="Batra K."/>
            <person name="Sharma T.R."/>
            <person name="Mohapatra T."/>
            <person name="Singh N.K."/>
            <person name="Messing J."/>
            <person name="Nelson A.B."/>
            <person name="Fuks G."/>
            <person name="Kavchok S."/>
            <person name="Keizer G."/>
            <person name="Linton E."/>
            <person name="Llaca V."/>
            <person name="Song R."/>
            <person name="Tanyolac B."/>
            <person name="Young S."/>
            <person name="Ho-Il K."/>
            <person name="Hahn J.H."/>
            <person name="Sangsakoo G."/>
            <person name="Vanavichit A."/>
            <person name="de Mattos Luiz.A.T."/>
            <person name="Zimmer P.D."/>
            <person name="Malone G."/>
            <person name="Dellagostin O."/>
            <person name="de Oliveira A.C."/>
            <person name="Bevan M."/>
            <person name="Bancroft I."/>
            <person name="Minx P."/>
            <person name="Cordum H."/>
            <person name="Wilson R."/>
            <person name="Cheng Z."/>
            <person name="Jin W."/>
            <person name="Jiang J."/>
            <person name="Leong S.A."/>
            <person name="Iwama H."/>
            <person name="Gojobori T."/>
            <person name="Itoh T."/>
            <person name="Niimura Y."/>
            <person name="Fujii Y."/>
            <person name="Habara T."/>
            <person name="Sakai H."/>
            <person name="Sato Y."/>
            <person name="Wilson G."/>
            <person name="Kumar K."/>
            <person name="McCouch S."/>
            <person name="Juretic N."/>
            <person name="Hoen D."/>
            <person name="Wright S."/>
            <person name="Bruskiewich R."/>
            <person name="Bureau T."/>
            <person name="Miyao A."/>
            <person name="Hirochika H."/>
            <person name="Nishikawa T."/>
            <person name="Kadowaki K."/>
            <person name="Sugiura M."/>
            <person name="Burr B."/>
            <person name="Sasaki T."/>
        </authorList>
    </citation>
    <scope>NUCLEOTIDE SEQUENCE [LARGE SCALE GENOMIC DNA]</scope>
    <source>
        <strain evidence="3">cv. Nipponbare</strain>
    </source>
</reference>
<name>A0A0P0XRP3_ORYSJ</name>
<dbReference type="InParanoid" id="A0A0P0XRP3"/>
<gene>
    <name evidence="2" type="ordered locus">Os10g0147732</name>
    <name evidence="2" type="ORF">OSNPB_100147732</name>
</gene>
<keyword evidence="3" id="KW-1185">Reference proteome</keyword>
<dbReference type="PROSITE" id="PS51257">
    <property type="entry name" value="PROKAR_LIPOPROTEIN"/>
    <property type="match status" value="1"/>
</dbReference>
<evidence type="ECO:0000256" key="1">
    <source>
        <dbReference type="SAM" id="MobiDB-lite"/>
    </source>
</evidence>
<dbReference type="Proteomes" id="UP000059680">
    <property type="component" value="Chromosome 10"/>
</dbReference>